<sequence>MNKLKYVELQVKFAIQLKTFFEQDIELNEKNYFYYINKENFKFLKSMLNIFNDDELKFLTTYFNSDLSLDEKLSKLGIKKRRKYYYTYDKLINKVLKEAKENGIL</sequence>
<evidence type="ECO:0000313" key="2">
    <source>
        <dbReference type="Proteomes" id="UP000198558"/>
    </source>
</evidence>
<organism evidence="1 2">
    <name type="scientific">Thomasclavelia cocleata</name>
    <dbReference type="NCBI Taxonomy" id="69824"/>
    <lineage>
        <taxon>Bacteria</taxon>
        <taxon>Bacillati</taxon>
        <taxon>Bacillota</taxon>
        <taxon>Erysipelotrichia</taxon>
        <taxon>Erysipelotrichales</taxon>
        <taxon>Coprobacillaceae</taxon>
        <taxon>Thomasclavelia</taxon>
    </lineage>
</organism>
<dbReference type="RefSeq" id="WP_092356059.1">
    <property type="nucleotide sequence ID" value="NZ_FOIN01000041.1"/>
</dbReference>
<gene>
    <name evidence="1" type="ORF">SAMN04489758_14110</name>
</gene>
<dbReference type="GeneID" id="78289275"/>
<keyword evidence="2" id="KW-1185">Reference proteome</keyword>
<protein>
    <submittedName>
        <fullName evidence="1">Uncharacterized protein</fullName>
    </submittedName>
</protein>
<dbReference type="EMBL" id="FOIN01000041">
    <property type="protein sequence ID" value="SET77841.1"/>
    <property type="molecule type" value="Genomic_DNA"/>
</dbReference>
<reference evidence="2" key="1">
    <citation type="submission" date="2016-10" db="EMBL/GenBank/DDBJ databases">
        <authorList>
            <person name="Varghese N."/>
            <person name="Submissions S."/>
        </authorList>
    </citation>
    <scope>NUCLEOTIDE SEQUENCE [LARGE SCALE GENOMIC DNA]</scope>
    <source>
        <strain evidence="2">DSM 1551</strain>
    </source>
</reference>
<name>A0A1I0H2X4_9FIRM</name>
<accession>A0A1I0H2X4</accession>
<evidence type="ECO:0000313" key="1">
    <source>
        <dbReference type="EMBL" id="SET77841.1"/>
    </source>
</evidence>
<proteinExistence type="predicted"/>
<dbReference type="AlphaFoldDB" id="A0A1I0H2X4"/>
<dbReference type="Proteomes" id="UP000198558">
    <property type="component" value="Unassembled WGS sequence"/>
</dbReference>